<dbReference type="Proteomes" id="UP000255024">
    <property type="component" value="Unassembled WGS sequence"/>
</dbReference>
<feature type="domain" description="HTH araC/xylS-type" evidence="4">
    <location>
        <begin position="230"/>
        <end position="327"/>
    </location>
</feature>
<dbReference type="EMBL" id="UGQL01000001">
    <property type="protein sequence ID" value="STZ27061.1"/>
    <property type="molecule type" value="Genomic_DNA"/>
</dbReference>
<accession>A0A378RLB7</accession>
<dbReference type="SUPFAM" id="SSF46689">
    <property type="entry name" value="Homeodomain-like"/>
    <property type="match status" value="2"/>
</dbReference>
<dbReference type="PANTHER" id="PTHR47893">
    <property type="entry name" value="REGULATORY PROTEIN PCHR"/>
    <property type="match status" value="1"/>
</dbReference>
<dbReference type="AlphaFoldDB" id="A0A378RLB7"/>
<evidence type="ECO:0000313" key="5">
    <source>
        <dbReference type="EMBL" id="STZ27061.1"/>
    </source>
</evidence>
<evidence type="ECO:0000256" key="2">
    <source>
        <dbReference type="ARBA" id="ARBA00023125"/>
    </source>
</evidence>
<keyword evidence="1" id="KW-0805">Transcription regulation</keyword>
<name>A0A378RLB7_MYROD</name>
<dbReference type="GO" id="GO:0043565">
    <property type="term" value="F:sequence-specific DNA binding"/>
    <property type="evidence" value="ECO:0007669"/>
    <property type="project" value="InterPro"/>
</dbReference>
<dbReference type="PROSITE" id="PS01124">
    <property type="entry name" value="HTH_ARAC_FAMILY_2"/>
    <property type="match status" value="1"/>
</dbReference>
<evidence type="ECO:0000259" key="4">
    <source>
        <dbReference type="PROSITE" id="PS01124"/>
    </source>
</evidence>
<keyword evidence="3" id="KW-0804">Transcription</keyword>
<evidence type="ECO:0000256" key="3">
    <source>
        <dbReference type="ARBA" id="ARBA00023163"/>
    </source>
</evidence>
<dbReference type="RefSeq" id="WP_115090080.1">
    <property type="nucleotide sequence ID" value="NZ_CP068107.1"/>
</dbReference>
<sequence>MTLRLYDIKHKHTIVEKEYPTTFFEPKEGTVQESITHLDSFMGRGYYKELYFDGVHIGIGNVKLAQKVLLGFESDFETIEMHFTMKGKSTARTTQFDQPVSFEAHSHNILYTNGLGGQMQWESEDFQLCEINLRPEFFKRFLPHDHHLFDRFRNAVEKGKSSLLHPEHYTINHQMYEILNQIIHCDKQGIFKRLFLEAKVIELLLLQLEQFYGESPYQGTLKKQEIDKIYAVRDFMLQNLDSTYSLVDLAHRVGTNEFVLKKGFKELFGTTVISFWAHEKMEHAKTLLADQALNISEISDRIGYKNQRHFSTAFKKKYGVSPSALYK</sequence>
<evidence type="ECO:0000313" key="6">
    <source>
        <dbReference type="Proteomes" id="UP000255024"/>
    </source>
</evidence>
<organism evidence="5 6">
    <name type="scientific">Myroides odoratus</name>
    <name type="common">Flavobacterium odoratum</name>
    <dbReference type="NCBI Taxonomy" id="256"/>
    <lineage>
        <taxon>Bacteria</taxon>
        <taxon>Pseudomonadati</taxon>
        <taxon>Bacteroidota</taxon>
        <taxon>Flavobacteriia</taxon>
        <taxon>Flavobacteriales</taxon>
        <taxon>Flavobacteriaceae</taxon>
        <taxon>Myroides</taxon>
    </lineage>
</organism>
<dbReference type="InterPro" id="IPR018062">
    <property type="entry name" value="HTH_AraC-typ_CS"/>
</dbReference>
<evidence type="ECO:0000256" key="1">
    <source>
        <dbReference type="ARBA" id="ARBA00023015"/>
    </source>
</evidence>
<dbReference type="InterPro" id="IPR053142">
    <property type="entry name" value="PchR_regulatory_protein"/>
</dbReference>
<dbReference type="PRINTS" id="PR00032">
    <property type="entry name" value="HTHARAC"/>
</dbReference>
<proteinExistence type="predicted"/>
<protein>
    <submittedName>
        <fullName evidence="5">Arabinose operon regulatory protein</fullName>
    </submittedName>
</protein>
<dbReference type="InterPro" id="IPR009057">
    <property type="entry name" value="Homeodomain-like_sf"/>
</dbReference>
<dbReference type="PANTHER" id="PTHR47893:SF1">
    <property type="entry name" value="REGULATORY PROTEIN PCHR"/>
    <property type="match status" value="1"/>
</dbReference>
<keyword evidence="2" id="KW-0238">DNA-binding</keyword>
<gene>
    <name evidence="5" type="primary">araC_1</name>
    <name evidence="5" type="ORF">NCTC11179_00591</name>
</gene>
<reference evidence="5 6" key="1">
    <citation type="submission" date="2018-06" db="EMBL/GenBank/DDBJ databases">
        <authorList>
            <consortium name="Pathogen Informatics"/>
            <person name="Doyle S."/>
        </authorList>
    </citation>
    <scope>NUCLEOTIDE SEQUENCE [LARGE SCALE GENOMIC DNA]</scope>
    <source>
        <strain evidence="5 6">NCTC11179</strain>
    </source>
</reference>
<dbReference type="InterPro" id="IPR018060">
    <property type="entry name" value="HTH_AraC"/>
</dbReference>
<dbReference type="GO" id="GO:0003700">
    <property type="term" value="F:DNA-binding transcription factor activity"/>
    <property type="evidence" value="ECO:0007669"/>
    <property type="project" value="InterPro"/>
</dbReference>
<dbReference type="InterPro" id="IPR020449">
    <property type="entry name" value="Tscrpt_reg_AraC-type_HTH"/>
</dbReference>
<dbReference type="PROSITE" id="PS00041">
    <property type="entry name" value="HTH_ARAC_FAMILY_1"/>
    <property type="match status" value="1"/>
</dbReference>
<dbReference type="Pfam" id="PF12833">
    <property type="entry name" value="HTH_18"/>
    <property type="match status" value="1"/>
</dbReference>
<dbReference type="SMART" id="SM00342">
    <property type="entry name" value="HTH_ARAC"/>
    <property type="match status" value="1"/>
</dbReference>
<keyword evidence="6" id="KW-1185">Reference proteome</keyword>
<dbReference type="Gene3D" id="1.10.10.60">
    <property type="entry name" value="Homeodomain-like"/>
    <property type="match status" value="2"/>
</dbReference>